<keyword evidence="1" id="KW-1133">Transmembrane helix</keyword>
<feature type="transmembrane region" description="Helical" evidence="1">
    <location>
        <begin position="63"/>
        <end position="83"/>
    </location>
</feature>
<reference evidence="2 3" key="1">
    <citation type="submission" date="2019-11" db="EMBL/GenBank/DDBJ databases">
        <title>Comparison of genomes from free-living endosymbiotic cyanobacteria isolated from Azolla.</title>
        <authorList>
            <person name="Thiel T."/>
            <person name="Pratte B."/>
        </authorList>
    </citation>
    <scope>NUCLEOTIDE SEQUENCE [LARGE SCALE GENOMIC DNA]</scope>
    <source>
        <strain evidence="2 3">N2B</strain>
    </source>
</reference>
<dbReference type="RefSeq" id="WP_011321531.1">
    <property type="nucleotide sequence ID" value="NZ_JACKZP010000028.1"/>
</dbReference>
<sequence length="105" mass="11664">MNNSQETITSSQQLLLLPEPDLANITVLAHNLPNKPILPWNRFDSTGIQKKVNQREPKLSTNLSILTILVNASLPVILLALFLKDSSVSIEIETKNTNQPDSEFS</sequence>
<gene>
    <name evidence="2" type="ORF">GNE12_09640</name>
</gene>
<protein>
    <submittedName>
        <fullName evidence="2">Uncharacterized protein</fullName>
    </submittedName>
</protein>
<name>A0ABR6S6Z8_ANAVA</name>
<dbReference type="GeneID" id="58722446"/>
<dbReference type="Proteomes" id="UP000570851">
    <property type="component" value="Unassembled WGS sequence"/>
</dbReference>
<evidence type="ECO:0000313" key="2">
    <source>
        <dbReference type="EMBL" id="MBC1302179.1"/>
    </source>
</evidence>
<evidence type="ECO:0000313" key="3">
    <source>
        <dbReference type="Proteomes" id="UP000570851"/>
    </source>
</evidence>
<keyword evidence="1" id="KW-0812">Transmembrane</keyword>
<keyword evidence="1" id="KW-0472">Membrane</keyword>
<dbReference type="EMBL" id="JACKZP010000028">
    <property type="protein sequence ID" value="MBC1302179.1"/>
    <property type="molecule type" value="Genomic_DNA"/>
</dbReference>
<organism evidence="2 3">
    <name type="scientific">Trichormus variabilis N2B</name>
    <dbReference type="NCBI Taxonomy" id="2681315"/>
    <lineage>
        <taxon>Bacteria</taxon>
        <taxon>Bacillati</taxon>
        <taxon>Cyanobacteriota</taxon>
        <taxon>Cyanophyceae</taxon>
        <taxon>Nostocales</taxon>
        <taxon>Nostocaceae</taxon>
        <taxon>Trichormus</taxon>
    </lineage>
</organism>
<proteinExistence type="predicted"/>
<keyword evidence="3" id="KW-1185">Reference proteome</keyword>
<evidence type="ECO:0000256" key="1">
    <source>
        <dbReference type="SAM" id="Phobius"/>
    </source>
</evidence>
<comment type="caution">
    <text evidence="2">The sequence shown here is derived from an EMBL/GenBank/DDBJ whole genome shotgun (WGS) entry which is preliminary data.</text>
</comment>
<accession>A0ABR6S6Z8</accession>